<dbReference type="RefSeq" id="WP_326758831.1">
    <property type="nucleotide sequence ID" value="NZ_CP109135.1"/>
</dbReference>
<feature type="compositionally biased region" description="Basic and acidic residues" evidence="1">
    <location>
        <begin position="310"/>
        <end position="323"/>
    </location>
</feature>
<dbReference type="Gene3D" id="1.25.40.10">
    <property type="entry name" value="Tetratricopeptide repeat domain"/>
    <property type="match status" value="1"/>
</dbReference>
<feature type="region of interest" description="Disordered" evidence="1">
    <location>
        <begin position="310"/>
        <end position="354"/>
    </location>
</feature>
<feature type="compositionally biased region" description="Pro residues" evidence="1">
    <location>
        <begin position="618"/>
        <end position="630"/>
    </location>
</feature>
<feature type="region of interest" description="Disordered" evidence="1">
    <location>
        <begin position="496"/>
        <end position="635"/>
    </location>
</feature>
<evidence type="ECO:0000313" key="3">
    <source>
        <dbReference type="Proteomes" id="UP001340816"/>
    </source>
</evidence>
<protein>
    <recommendedName>
        <fullName evidence="4">Tetratricopeptide repeat protein</fullName>
    </recommendedName>
</protein>
<sequence>MTSRTTRSVLENRPDVLWRRVSWLWSRVEEGEALTEGQSEALVEACFRIGVHPGTEPATALVLLARAHRLDSQNPKHPYHVGLLYLRHGRPEAAVRWLTAAASLSPANHRIWAHLSSALKGLDERGPGADDSGDPKARAEAIAATVREGRDDFDPDAAEPALPLLRPGECRWTGIHDMQADGRLRGRTAERTRDALAAELESIAELADHRRGGTAAFTVLAVQWMVYGYPTATVRRLAKRLPPDDGPATRLLHLVCDLFETDRAELPARLADCLAERSLPDVLIALIHRRRLFWRPLRFPDLGAHTAAREFTDGDPARHEKALRSASRALGAEPPEPMADVPVASDADEPEAVGPDERLAEFEAAASQLHGLIGEAQTHAKALAKGSVGDAADYARVLGDKETLAGMVDRLEALRLARLETLQRFKALEPAGLVMPFEVFHQRLEECEALFQQSPGSLRTILNKKVGRKLAAKQKEFGTAPAAPSDQVLALQEQLSAVEGQEPSDGPAGGPGITDAEPTYEGRATTDARVTPDAPATADSQAATGGPGTADSQAATGGPGTAGTPATADGPVTAGSQEAPGGAATANTRATVDGSATANTRATANGSATVGSTAACPRPSPLPAPPPPALPADAGPRDRVAHALAVAEHALDANFVEAWQTLDVYPAEAKHREAVSLLRAYLGGRQAEAELRLGRTTAARRRWGAMLTDDPLHPAVLRNLAVAHTSSGDLGPAAQTWSRYLEALYLRDLLNGDIRRGAAERAEVHRVLAGSFGTAPLCARSAPDGELDGDLRQMAPVLAAAGKVGIAVTHLRLEELNHTLSQRGPTLLLGVGRSVGEADLDAARDRRTAAVETAVQALPARVRGPFEKQCRRMIDEAHREASETHGRTRRPGDEAEERAHLEWTRGRILWKLRISKAVMGADADWPLTEYSGDVIANLRLIDELPLDPADEVLLRSVQRLGVQGDPKEFVERHNQLSDLAGRFALGQIFTAAEETASGTATRHFPDRFRRTCRSWGRNADAIPEEYADHLDDPERLYHPSARSAFAILAKSGVPGDDRERAVVEAAVTGLERWVERLPGATGPARALARLLGSLDRHDEVLEVLSRAEREAFSARGREMLAVSFVRLDIGRGEFAEAVQRLRTLLETDSDSEQLRRLLADAYNRWIGSGKRVPTAWRITEDFARWTDAETVQNRRMLVVSATMALHRDRPEGPRAGALAADLRQLCVLDPGNVEARYHLVVALYGWAWEVREQIRSAAGQLRRTLSEQLAAARAECEERAVELLGPGARSGTGSDTSDAAGQTPDSAPGTLTDEQRREKVWEILRAVRPAAS</sequence>
<feature type="compositionally biased region" description="Polar residues" evidence="1">
    <location>
        <begin position="1291"/>
        <end position="1305"/>
    </location>
</feature>
<evidence type="ECO:0000256" key="1">
    <source>
        <dbReference type="SAM" id="MobiDB-lite"/>
    </source>
</evidence>
<gene>
    <name evidence="2" type="ORF">OHB35_13180</name>
</gene>
<feature type="compositionally biased region" description="Low complexity" evidence="1">
    <location>
        <begin position="562"/>
        <end position="575"/>
    </location>
</feature>
<proteinExistence type="predicted"/>
<organism evidence="2 3">
    <name type="scientific">Streptomyces phaeochromogenes</name>
    <dbReference type="NCBI Taxonomy" id="1923"/>
    <lineage>
        <taxon>Bacteria</taxon>
        <taxon>Bacillati</taxon>
        <taxon>Actinomycetota</taxon>
        <taxon>Actinomycetes</taxon>
        <taxon>Kitasatosporales</taxon>
        <taxon>Streptomycetaceae</taxon>
        <taxon>Streptomyces</taxon>
        <taxon>Streptomyces phaeochromogenes group</taxon>
    </lineage>
</organism>
<dbReference type="Proteomes" id="UP001340816">
    <property type="component" value="Chromosome"/>
</dbReference>
<name>A0ABZ1H7I2_STRPH</name>
<keyword evidence="3" id="KW-1185">Reference proteome</keyword>
<feature type="region of interest" description="Disordered" evidence="1">
    <location>
        <begin position="1283"/>
        <end position="1318"/>
    </location>
</feature>
<accession>A0ABZ1H7I2</accession>
<feature type="compositionally biased region" description="Polar residues" evidence="1">
    <location>
        <begin position="585"/>
        <end position="612"/>
    </location>
</feature>
<dbReference type="EMBL" id="CP109135">
    <property type="protein sequence ID" value="WSD14120.1"/>
    <property type="molecule type" value="Genomic_DNA"/>
</dbReference>
<dbReference type="SUPFAM" id="SSF48452">
    <property type="entry name" value="TPR-like"/>
    <property type="match status" value="1"/>
</dbReference>
<evidence type="ECO:0000313" key="2">
    <source>
        <dbReference type="EMBL" id="WSD14120.1"/>
    </source>
</evidence>
<evidence type="ECO:0008006" key="4">
    <source>
        <dbReference type="Google" id="ProtNLM"/>
    </source>
</evidence>
<reference evidence="2 3" key="1">
    <citation type="submission" date="2022-10" db="EMBL/GenBank/DDBJ databases">
        <title>The complete genomes of actinobacterial strains from the NBC collection.</title>
        <authorList>
            <person name="Joergensen T.S."/>
            <person name="Alvarez Arevalo M."/>
            <person name="Sterndorff E.B."/>
            <person name="Faurdal D."/>
            <person name="Vuksanovic O."/>
            <person name="Mourched A.-S."/>
            <person name="Charusanti P."/>
            <person name="Shaw S."/>
            <person name="Blin K."/>
            <person name="Weber T."/>
        </authorList>
    </citation>
    <scope>NUCLEOTIDE SEQUENCE [LARGE SCALE GENOMIC DNA]</scope>
    <source>
        <strain evidence="2 3">NBC 01752</strain>
    </source>
</reference>
<dbReference type="InterPro" id="IPR011990">
    <property type="entry name" value="TPR-like_helical_dom_sf"/>
</dbReference>